<dbReference type="EMBL" id="BLLF01001343">
    <property type="protein sequence ID" value="GFH18716.1"/>
    <property type="molecule type" value="Genomic_DNA"/>
</dbReference>
<gene>
    <name evidence="2" type="ORF">HaLaN_15565</name>
</gene>
<dbReference type="Gene3D" id="3.80.10.10">
    <property type="entry name" value="Ribonuclease Inhibitor"/>
    <property type="match status" value="1"/>
</dbReference>
<name>A0A699ZI24_HAELA</name>
<comment type="caution">
    <text evidence="2">The sequence shown here is derived from an EMBL/GenBank/DDBJ whole genome shotgun (WGS) entry which is preliminary data.</text>
</comment>
<protein>
    <submittedName>
        <fullName evidence="2">Uncharacterized protein</fullName>
    </submittedName>
</protein>
<comment type="subcellular location">
    <subcellularLocation>
        <location evidence="1">Cytoplasm</location>
        <location evidence="1">Cytoskeleton</location>
        <location evidence="1">Cilium axoneme</location>
    </subcellularLocation>
</comment>
<reference evidence="2 3" key="1">
    <citation type="submission" date="2020-02" db="EMBL/GenBank/DDBJ databases">
        <title>Draft genome sequence of Haematococcus lacustris strain NIES-144.</title>
        <authorList>
            <person name="Morimoto D."/>
            <person name="Nakagawa S."/>
            <person name="Yoshida T."/>
            <person name="Sawayama S."/>
        </authorList>
    </citation>
    <scope>NUCLEOTIDE SEQUENCE [LARGE SCALE GENOMIC DNA]</scope>
    <source>
        <strain evidence="2 3">NIES-144</strain>
    </source>
</reference>
<dbReference type="Proteomes" id="UP000485058">
    <property type="component" value="Unassembled WGS sequence"/>
</dbReference>
<accession>A0A699ZI24</accession>
<dbReference type="GO" id="GO:0005930">
    <property type="term" value="C:axoneme"/>
    <property type="evidence" value="ECO:0007669"/>
    <property type="project" value="UniProtKB-SubCell"/>
</dbReference>
<sequence length="119" mass="12012">MSSGAIAAARQAAHLTALDLGAGFECTLEGLQHLAAAPALQTLTLGNFNIRGLGELRLGGSSVTNAGLASLNKAAHLTALDLGAGFECTLEGLQHLAAAPALQTLTLGNFNIRGLGHKE</sequence>
<dbReference type="SUPFAM" id="SSF52047">
    <property type="entry name" value="RNI-like"/>
    <property type="match status" value="1"/>
</dbReference>
<evidence type="ECO:0000256" key="1">
    <source>
        <dbReference type="ARBA" id="ARBA00004430"/>
    </source>
</evidence>
<proteinExistence type="predicted"/>
<keyword evidence="3" id="KW-1185">Reference proteome</keyword>
<dbReference type="AlphaFoldDB" id="A0A699ZI24"/>
<organism evidence="2 3">
    <name type="scientific">Haematococcus lacustris</name>
    <name type="common">Green alga</name>
    <name type="synonym">Haematococcus pluvialis</name>
    <dbReference type="NCBI Taxonomy" id="44745"/>
    <lineage>
        <taxon>Eukaryota</taxon>
        <taxon>Viridiplantae</taxon>
        <taxon>Chlorophyta</taxon>
        <taxon>core chlorophytes</taxon>
        <taxon>Chlorophyceae</taxon>
        <taxon>CS clade</taxon>
        <taxon>Chlamydomonadales</taxon>
        <taxon>Haematococcaceae</taxon>
        <taxon>Haematococcus</taxon>
    </lineage>
</organism>
<evidence type="ECO:0000313" key="3">
    <source>
        <dbReference type="Proteomes" id="UP000485058"/>
    </source>
</evidence>
<dbReference type="InterPro" id="IPR032675">
    <property type="entry name" value="LRR_dom_sf"/>
</dbReference>
<evidence type="ECO:0000313" key="2">
    <source>
        <dbReference type="EMBL" id="GFH18716.1"/>
    </source>
</evidence>